<feature type="transmembrane region" description="Helical" evidence="5">
    <location>
        <begin position="27"/>
        <end position="45"/>
    </location>
</feature>
<evidence type="ECO:0000256" key="3">
    <source>
        <dbReference type="ARBA" id="ARBA00022989"/>
    </source>
</evidence>
<feature type="transmembrane region" description="Helical" evidence="5">
    <location>
        <begin position="65"/>
        <end position="84"/>
    </location>
</feature>
<keyword evidence="7" id="KW-1185">Reference proteome</keyword>
<organism evidence="7 8">
    <name type="scientific">Toxocara canis</name>
    <name type="common">Canine roundworm</name>
    <dbReference type="NCBI Taxonomy" id="6265"/>
    <lineage>
        <taxon>Eukaryota</taxon>
        <taxon>Metazoa</taxon>
        <taxon>Ecdysozoa</taxon>
        <taxon>Nematoda</taxon>
        <taxon>Chromadorea</taxon>
        <taxon>Rhabditida</taxon>
        <taxon>Spirurina</taxon>
        <taxon>Ascaridomorpha</taxon>
        <taxon>Ascaridoidea</taxon>
        <taxon>Toxocaridae</taxon>
        <taxon>Toxocara</taxon>
    </lineage>
</organism>
<evidence type="ECO:0000256" key="4">
    <source>
        <dbReference type="ARBA" id="ARBA00023136"/>
    </source>
</evidence>
<accession>A0A183U175</accession>
<dbReference type="Pfam" id="PF01027">
    <property type="entry name" value="Bax1-I"/>
    <property type="match status" value="1"/>
</dbReference>
<keyword evidence="3 5" id="KW-1133">Transmembrane helix</keyword>
<protein>
    <submittedName>
        <fullName evidence="8">Ion_trans domain-containing protein</fullName>
    </submittedName>
</protein>
<keyword evidence="2 5" id="KW-0812">Transmembrane</keyword>
<sequence>MGPVGEYLKTLILERVRRARGRFSMPSIAWTIVSGLVVIGFMIYLAVDTQRMMGGSSCPIAPNEYVYASVQLFVDILFIFLNVLGMSR</sequence>
<name>A0A183U175_TOXCA</name>
<dbReference type="WBParaSite" id="TCNE_0000224501-mRNA-1">
    <property type="protein sequence ID" value="TCNE_0000224501-mRNA-1"/>
    <property type="gene ID" value="TCNE_0000224501"/>
</dbReference>
<dbReference type="AlphaFoldDB" id="A0A183U175"/>
<dbReference type="Proteomes" id="UP000050794">
    <property type="component" value="Unassembled WGS sequence"/>
</dbReference>
<comment type="subcellular location">
    <subcellularLocation>
        <location evidence="1">Membrane</location>
        <topology evidence="1">Multi-pass membrane protein</topology>
    </subcellularLocation>
</comment>
<keyword evidence="4 5" id="KW-0472">Membrane</keyword>
<evidence type="ECO:0000313" key="8">
    <source>
        <dbReference type="WBParaSite" id="TCNE_0000224501-mRNA-1"/>
    </source>
</evidence>
<evidence type="ECO:0000256" key="2">
    <source>
        <dbReference type="ARBA" id="ARBA00022692"/>
    </source>
</evidence>
<dbReference type="GO" id="GO:0016020">
    <property type="term" value="C:membrane"/>
    <property type="evidence" value="ECO:0007669"/>
    <property type="project" value="UniProtKB-SubCell"/>
</dbReference>
<dbReference type="EMBL" id="UYWY01002131">
    <property type="protein sequence ID" value="VDM27738.1"/>
    <property type="molecule type" value="Genomic_DNA"/>
</dbReference>
<evidence type="ECO:0000256" key="1">
    <source>
        <dbReference type="ARBA" id="ARBA00004141"/>
    </source>
</evidence>
<evidence type="ECO:0000313" key="7">
    <source>
        <dbReference type="Proteomes" id="UP000050794"/>
    </source>
</evidence>
<evidence type="ECO:0000313" key="6">
    <source>
        <dbReference type="EMBL" id="VDM27738.1"/>
    </source>
</evidence>
<gene>
    <name evidence="6" type="ORF">TCNE_LOCUS2246</name>
</gene>
<dbReference type="InterPro" id="IPR006214">
    <property type="entry name" value="Bax_inhibitor_1-related"/>
</dbReference>
<reference evidence="6 7" key="2">
    <citation type="submission" date="2018-11" db="EMBL/GenBank/DDBJ databases">
        <authorList>
            <consortium name="Pathogen Informatics"/>
        </authorList>
    </citation>
    <scope>NUCLEOTIDE SEQUENCE [LARGE SCALE GENOMIC DNA]</scope>
</reference>
<evidence type="ECO:0000256" key="5">
    <source>
        <dbReference type="SAM" id="Phobius"/>
    </source>
</evidence>
<proteinExistence type="predicted"/>
<reference evidence="8" key="1">
    <citation type="submission" date="2016-06" db="UniProtKB">
        <authorList>
            <consortium name="WormBaseParasite"/>
        </authorList>
    </citation>
    <scope>IDENTIFICATION</scope>
</reference>